<feature type="signal peptide" evidence="2">
    <location>
        <begin position="1"/>
        <end position="17"/>
    </location>
</feature>
<protein>
    <submittedName>
        <fullName evidence="4">Uncharacterized protein</fullName>
    </submittedName>
</protein>
<accession>A0A914UMD5</accession>
<dbReference type="Proteomes" id="UP000887566">
    <property type="component" value="Unplaced"/>
</dbReference>
<feature type="compositionally biased region" description="Low complexity" evidence="1">
    <location>
        <begin position="104"/>
        <end position="113"/>
    </location>
</feature>
<organism evidence="3 4">
    <name type="scientific">Plectus sambesii</name>
    <dbReference type="NCBI Taxonomy" id="2011161"/>
    <lineage>
        <taxon>Eukaryota</taxon>
        <taxon>Metazoa</taxon>
        <taxon>Ecdysozoa</taxon>
        <taxon>Nematoda</taxon>
        <taxon>Chromadorea</taxon>
        <taxon>Plectida</taxon>
        <taxon>Plectina</taxon>
        <taxon>Plectoidea</taxon>
        <taxon>Plectidae</taxon>
        <taxon>Plectus</taxon>
    </lineage>
</organism>
<keyword evidence="3" id="KW-1185">Reference proteome</keyword>
<evidence type="ECO:0000313" key="4">
    <source>
        <dbReference type="WBParaSite" id="PSAMB.scaffold1092size36072.g11029.t1"/>
    </source>
</evidence>
<feature type="chain" id="PRO_5036965397" evidence="2">
    <location>
        <begin position="18"/>
        <end position="113"/>
    </location>
</feature>
<evidence type="ECO:0000313" key="3">
    <source>
        <dbReference type="Proteomes" id="UP000887566"/>
    </source>
</evidence>
<dbReference type="AlphaFoldDB" id="A0A914UMD5"/>
<name>A0A914UMD5_9BILA</name>
<sequence length="113" mass="11746">MKVAIVILALCAVASYAQPMQNGQGPRGPPPCPTNLGVTQAQCDTMHTCMQNALGSMPKPTAGAKPTDAQMAQMKQTMTNCANQAGISADIQAQLEANRPQGPPNGQQPQMQG</sequence>
<evidence type="ECO:0000256" key="2">
    <source>
        <dbReference type="SAM" id="SignalP"/>
    </source>
</evidence>
<evidence type="ECO:0000256" key="1">
    <source>
        <dbReference type="SAM" id="MobiDB-lite"/>
    </source>
</evidence>
<reference evidence="4" key="1">
    <citation type="submission" date="2022-11" db="UniProtKB">
        <authorList>
            <consortium name="WormBaseParasite"/>
        </authorList>
    </citation>
    <scope>IDENTIFICATION</scope>
</reference>
<proteinExistence type="predicted"/>
<keyword evidence="2" id="KW-0732">Signal</keyword>
<feature type="region of interest" description="Disordered" evidence="1">
    <location>
        <begin position="90"/>
        <end position="113"/>
    </location>
</feature>
<dbReference type="WBParaSite" id="PSAMB.scaffold1092size36072.g11029.t1">
    <property type="protein sequence ID" value="PSAMB.scaffold1092size36072.g11029.t1"/>
    <property type="gene ID" value="PSAMB.scaffold1092size36072.g11029"/>
</dbReference>